<evidence type="ECO:0000313" key="2">
    <source>
        <dbReference type="EMBL" id="QKN24296.1"/>
    </source>
</evidence>
<dbReference type="KEGG" id="clf:GJQ69_07210"/>
<dbReference type="AlphaFoldDB" id="A0A859DRH8"/>
<proteinExistence type="predicted"/>
<accession>A0A859DRH8</accession>
<dbReference type="Pfam" id="PF07179">
    <property type="entry name" value="SseB"/>
    <property type="match status" value="1"/>
</dbReference>
<reference evidence="2 3" key="1">
    <citation type="submission" date="2019-11" db="EMBL/GenBank/DDBJ databases">
        <authorList>
            <person name="Ren C."/>
            <person name="Wang H."/>
            <person name="Xu Y."/>
        </authorList>
    </citation>
    <scope>NUCLEOTIDE SEQUENCE [LARGE SCALE GENOMIC DNA]</scope>
    <source>
        <strain evidence="2 3">LBM 19010</strain>
    </source>
</reference>
<protein>
    <recommendedName>
        <fullName evidence="1">SseB protein N-terminal domain-containing protein</fullName>
    </recommendedName>
</protein>
<feature type="domain" description="SseB protein N-terminal" evidence="1">
    <location>
        <begin position="5"/>
        <end position="136"/>
    </location>
</feature>
<dbReference type="EMBL" id="CP046051">
    <property type="protein sequence ID" value="QKN24296.1"/>
    <property type="molecule type" value="Genomic_DNA"/>
</dbReference>
<evidence type="ECO:0000313" key="3">
    <source>
        <dbReference type="Proteomes" id="UP000501316"/>
    </source>
</evidence>
<dbReference type="InterPro" id="IPR009839">
    <property type="entry name" value="SseB_N"/>
</dbReference>
<dbReference type="RefSeq" id="WP_174193396.1">
    <property type="nucleotide sequence ID" value="NZ_CP046051.1"/>
</dbReference>
<dbReference type="Proteomes" id="UP000501316">
    <property type="component" value="Chromosome"/>
</dbReference>
<gene>
    <name evidence="2" type="ORF">GJQ69_07210</name>
</gene>
<evidence type="ECO:0000259" key="1">
    <source>
        <dbReference type="Pfam" id="PF07179"/>
    </source>
</evidence>
<name>A0A859DRH8_9FIRM</name>
<sequence length="140" mass="16602">MTLKEAKHNYLTSPNDETYRDFCAALQNSKMFMLAEWNLTKSEEQQFKDFEPDDVIHIDTKMLPVAFEFDENRWIIPVFSDRSSITDRYSKKYTVLECNSRTVLVTYNAYKKVTGKEIRILLDMNSEPLDFDDEELLYSK</sequence>
<organism evidence="2 3">
    <name type="scientific">Caproicibacterium lactatifermentans</name>
    <dbReference type="NCBI Taxonomy" id="2666138"/>
    <lineage>
        <taxon>Bacteria</taxon>
        <taxon>Bacillati</taxon>
        <taxon>Bacillota</taxon>
        <taxon>Clostridia</taxon>
        <taxon>Eubacteriales</taxon>
        <taxon>Oscillospiraceae</taxon>
        <taxon>Caproicibacterium</taxon>
    </lineage>
</organism>